<dbReference type="AlphaFoldDB" id="A0A9X2LV43"/>
<dbReference type="RefSeq" id="WP_257631322.1">
    <property type="nucleotide sequence ID" value="NZ_JANIIC010000013.1"/>
</dbReference>
<keyword evidence="1 6" id="KW-0808">Transferase</keyword>
<dbReference type="Gene3D" id="3.40.50.1220">
    <property type="entry name" value="TPP-binding domain"/>
    <property type="match status" value="1"/>
</dbReference>
<evidence type="ECO:0000256" key="4">
    <source>
        <dbReference type="ARBA" id="ARBA00023052"/>
    </source>
</evidence>
<dbReference type="EC" id="2.2.1.9" evidence="6"/>
<comment type="cofactor">
    <cofactor evidence="6">
        <name>Mg(2+)</name>
        <dbReference type="ChEBI" id="CHEBI:18420"/>
    </cofactor>
    <cofactor evidence="6">
        <name>Mn(2+)</name>
        <dbReference type="ChEBI" id="CHEBI:29035"/>
    </cofactor>
</comment>
<evidence type="ECO:0000256" key="5">
    <source>
        <dbReference type="ARBA" id="ARBA00023211"/>
    </source>
</evidence>
<evidence type="ECO:0000256" key="6">
    <source>
        <dbReference type="HAMAP-Rule" id="MF_01659"/>
    </source>
</evidence>
<dbReference type="InterPro" id="IPR004433">
    <property type="entry name" value="MenaQ_synth_MenD"/>
</dbReference>
<comment type="caution">
    <text evidence="11">The sequence shown here is derived from an EMBL/GenBank/DDBJ whole genome shotgun (WGS) entry which is preliminary data.</text>
</comment>
<dbReference type="CDD" id="cd07037">
    <property type="entry name" value="TPP_PYR_MenD"/>
    <property type="match status" value="1"/>
</dbReference>
<comment type="cofactor">
    <cofactor evidence="6">
        <name>thiamine diphosphate</name>
        <dbReference type="ChEBI" id="CHEBI:58937"/>
    </cofactor>
    <text evidence="6">Binds 1 thiamine pyrophosphate per subunit.</text>
</comment>
<evidence type="ECO:0000313" key="12">
    <source>
        <dbReference type="Proteomes" id="UP001142400"/>
    </source>
</evidence>
<evidence type="ECO:0000256" key="1">
    <source>
        <dbReference type="ARBA" id="ARBA00022679"/>
    </source>
</evidence>
<dbReference type="InterPro" id="IPR012001">
    <property type="entry name" value="Thiamin_PyroP_enz_TPP-bd_dom"/>
</dbReference>
<proteinExistence type="inferred from homology"/>
<feature type="domain" description="Thiamine pyrophosphate enzyme N-terminal TPP-binding" evidence="9">
    <location>
        <begin position="75"/>
        <end position="188"/>
    </location>
</feature>
<dbReference type="InterPro" id="IPR032264">
    <property type="entry name" value="MenD_middle"/>
</dbReference>
<keyword evidence="3 6" id="KW-0460">Magnesium</keyword>
<organism evidence="11 12">
    <name type="scientific">Streptomyces malaysiensis subsp. samsunensis</name>
    <dbReference type="NCBI Taxonomy" id="459658"/>
    <lineage>
        <taxon>Bacteria</taxon>
        <taxon>Bacillati</taxon>
        <taxon>Actinomycetota</taxon>
        <taxon>Actinomycetes</taxon>
        <taxon>Kitasatosporales</taxon>
        <taxon>Streptomycetaceae</taxon>
        <taxon>Streptomyces</taxon>
        <taxon>Streptomyces violaceusniger group</taxon>
    </lineage>
</organism>
<dbReference type="Pfam" id="PF16582">
    <property type="entry name" value="TPP_enzyme_M_2"/>
    <property type="match status" value="1"/>
</dbReference>
<dbReference type="EMBL" id="JANIIC010000013">
    <property type="protein sequence ID" value="MCQ8830109.1"/>
    <property type="molecule type" value="Genomic_DNA"/>
</dbReference>
<dbReference type="NCBIfam" id="TIGR00173">
    <property type="entry name" value="menD"/>
    <property type="match status" value="1"/>
</dbReference>
<reference evidence="11" key="1">
    <citation type="submission" date="2022-06" db="EMBL/GenBank/DDBJ databases">
        <title>WGS of actinobacteria.</title>
        <authorList>
            <person name="Thawai C."/>
        </authorList>
    </citation>
    <scope>NUCLEOTIDE SEQUENCE</scope>
    <source>
        <strain evidence="11">DSM 42010</strain>
    </source>
</reference>
<dbReference type="InterPro" id="IPR011766">
    <property type="entry name" value="TPP_enzyme_TPP-bd"/>
</dbReference>
<evidence type="ECO:0000256" key="7">
    <source>
        <dbReference type="SAM" id="MobiDB-lite"/>
    </source>
</evidence>
<evidence type="ECO:0000259" key="9">
    <source>
        <dbReference type="Pfam" id="PF02776"/>
    </source>
</evidence>
<dbReference type="CDD" id="cd02009">
    <property type="entry name" value="TPP_SHCHC_synthase"/>
    <property type="match status" value="1"/>
</dbReference>
<dbReference type="Gene3D" id="3.40.50.970">
    <property type="match status" value="2"/>
</dbReference>
<feature type="domain" description="Menaquinone biosynthesis protein MenD middle" evidence="10">
    <location>
        <begin position="282"/>
        <end position="458"/>
    </location>
</feature>
<gene>
    <name evidence="6 11" type="primary">menD</name>
    <name evidence="11" type="ORF">NQU54_13755</name>
</gene>
<keyword evidence="12" id="KW-1185">Reference proteome</keyword>
<comment type="pathway">
    <text evidence="6">Quinol/quinone metabolism; menaquinone biosynthesis.</text>
</comment>
<evidence type="ECO:0000259" key="8">
    <source>
        <dbReference type="Pfam" id="PF02775"/>
    </source>
</evidence>
<sequence>MAGRESVDGHATATGTEENPRAAGDTEGAAEAAIDTEGAAEAAIDTEGAAEAAIDTEGATQAAIDTEGGAQAAFAATLVDEWVRAGLSEAVIAPGSRSTPLALALAEDGRLRLHIRLDERAAGFLALGLSRATGRATVVVTTSGTASAELHPAVAEADLAGVPMVVCTADRPPELQGVGAPQTMNQTGLYGSAARWAMAVAVPERSQDGMWRSLAARSVAEAETGPSGPGPVHLNLAFRDPLVARPGPMPPGRPDGRPWHHVSRPVLGATPADVAAVAGGPGRGVLVVGAGAGDPDAVHEAATALGWPVLADPRSGARTPGPATVAAADAILRSPHACDRLRPEAVVHLGERWTSRALADWLRQPGVRHVLVDPDWRWRDPDRLAATVLRTDPTALCRAVAETVPEPLAGPEWRTTWTSAEAAAQAAVATALAGRGELTEPRVARTLFDALPTEATLVVGSSMPIRDLEWFAAPRHRPPAVLANRGVNGIDGTIATALGVAAGRGPVAVLLGDLSFLHDAGALLGAAESCTLVVVDNHGGGIFSFLPQASRLPADTFELLFGTPQAADVSAVAAAYGARVVHAADEGELRTALKEQVGSPGVSMIHLRTDRAANVAVHDRTHRTVAGALDELWAPR</sequence>
<dbReference type="GO" id="GO:0030145">
    <property type="term" value="F:manganese ion binding"/>
    <property type="evidence" value="ECO:0007669"/>
    <property type="project" value="UniProtKB-UniRule"/>
</dbReference>
<keyword evidence="5 6" id="KW-0464">Manganese</keyword>
<dbReference type="PANTHER" id="PTHR42916">
    <property type="entry name" value="2-SUCCINYL-5-ENOLPYRUVYL-6-HYDROXY-3-CYCLOHEXENE-1-CARBOXYLATE SYNTHASE"/>
    <property type="match status" value="1"/>
</dbReference>
<dbReference type="GO" id="GO:0009234">
    <property type="term" value="P:menaquinone biosynthetic process"/>
    <property type="evidence" value="ECO:0007669"/>
    <property type="project" value="UniProtKB-UniRule"/>
</dbReference>
<feature type="compositionally biased region" description="Low complexity" evidence="7">
    <location>
        <begin position="22"/>
        <end position="32"/>
    </location>
</feature>
<dbReference type="PANTHER" id="PTHR42916:SF1">
    <property type="entry name" value="PROTEIN PHYLLO, CHLOROPLASTIC"/>
    <property type="match status" value="1"/>
</dbReference>
<evidence type="ECO:0000259" key="10">
    <source>
        <dbReference type="Pfam" id="PF16582"/>
    </source>
</evidence>
<name>A0A9X2LV43_STRMQ</name>
<protein>
    <recommendedName>
        <fullName evidence="6">2-succinyl-5-enolpyruvyl-6-hydroxy-3-cyclohexene-1-carboxylate synthase</fullName>
        <shortName evidence="6">SEPHCHC synthase</shortName>
        <ecNumber evidence="6">2.2.1.9</ecNumber>
    </recommendedName>
    <alternativeName>
        <fullName evidence="6">Menaquinone biosynthesis protein MenD</fullName>
    </alternativeName>
</protein>
<keyword evidence="2 6" id="KW-0479">Metal-binding</keyword>
<comment type="pathway">
    <text evidence="6">Quinol/quinone metabolism; 1,4-dihydroxy-2-naphthoate biosynthesis; 1,4-dihydroxy-2-naphthoate from chorismate: step 2/7.</text>
</comment>
<feature type="domain" description="Thiamine pyrophosphate enzyme TPP-binding" evidence="8">
    <location>
        <begin position="475"/>
        <end position="606"/>
    </location>
</feature>
<evidence type="ECO:0000256" key="2">
    <source>
        <dbReference type="ARBA" id="ARBA00022723"/>
    </source>
</evidence>
<evidence type="ECO:0000313" key="11">
    <source>
        <dbReference type="EMBL" id="MCQ8830109.1"/>
    </source>
</evidence>
<comment type="similarity">
    <text evidence="6">Belongs to the TPP enzyme family. MenD subfamily.</text>
</comment>
<dbReference type="GO" id="GO:0070204">
    <property type="term" value="F:2-succinyl-5-enolpyruvyl-6-hydroxy-3-cyclohexene-1-carboxylic-acid synthase activity"/>
    <property type="evidence" value="ECO:0007669"/>
    <property type="project" value="UniProtKB-UniRule"/>
</dbReference>
<dbReference type="Proteomes" id="UP001142400">
    <property type="component" value="Unassembled WGS sequence"/>
</dbReference>
<dbReference type="GO" id="GO:0000287">
    <property type="term" value="F:magnesium ion binding"/>
    <property type="evidence" value="ECO:0007669"/>
    <property type="project" value="UniProtKB-UniRule"/>
</dbReference>
<dbReference type="SUPFAM" id="SSF52518">
    <property type="entry name" value="Thiamin diphosphate-binding fold (THDP-binding)"/>
    <property type="match status" value="2"/>
</dbReference>
<comment type="catalytic activity">
    <reaction evidence="6">
        <text>isochorismate + 2-oxoglutarate + H(+) = 5-enolpyruvoyl-6-hydroxy-2-succinyl-cyclohex-3-ene-1-carboxylate + CO2</text>
        <dbReference type="Rhea" id="RHEA:25593"/>
        <dbReference type="ChEBI" id="CHEBI:15378"/>
        <dbReference type="ChEBI" id="CHEBI:16526"/>
        <dbReference type="ChEBI" id="CHEBI:16810"/>
        <dbReference type="ChEBI" id="CHEBI:29780"/>
        <dbReference type="ChEBI" id="CHEBI:58818"/>
        <dbReference type="EC" id="2.2.1.9"/>
    </reaction>
</comment>
<keyword evidence="4 6" id="KW-0786">Thiamine pyrophosphate</keyword>
<dbReference type="Pfam" id="PF02776">
    <property type="entry name" value="TPP_enzyme_N"/>
    <property type="match status" value="1"/>
</dbReference>
<feature type="region of interest" description="Disordered" evidence="7">
    <location>
        <begin position="1"/>
        <end position="32"/>
    </location>
</feature>
<comment type="subunit">
    <text evidence="6">Homodimer.</text>
</comment>
<dbReference type="HAMAP" id="MF_01659">
    <property type="entry name" value="MenD"/>
    <property type="match status" value="1"/>
</dbReference>
<evidence type="ECO:0000256" key="3">
    <source>
        <dbReference type="ARBA" id="ARBA00022842"/>
    </source>
</evidence>
<comment type="function">
    <text evidence="6">Catalyzes the thiamine diphosphate-dependent decarboxylation of 2-oxoglutarate and the subsequent addition of the resulting succinic semialdehyde-thiamine pyrophosphate anion to isochorismate to yield 2-succinyl-5-enolpyruvyl-6-hydroxy-3-cyclohexene-1-carboxylate (SEPHCHC).</text>
</comment>
<dbReference type="GO" id="GO:0030976">
    <property type="term" value="F:thiamine pyrophosphate binding"/>
    <property type="evidence" value="ECO:0007669"/>
    <property type="project" value="UniProtKB-UniRule"/>
</dbReference>
<dbReference type="InterPro" id="IPR029061">
    <property type="entry name" value="THDP-binding"/>
</dbReference>
<accession>A0A9X2LV43</accession>
<dbReference type="Pfam" id="PF02775">
    <property type="entry name" value="TPP_enzyme_C"/>
    <property type="match status" value="1"/>
</dbReference>
<keyword evidence="6" id="KW-0474">Menaquinone biosynthesis</keyword>